<dbReference type="STRING" id="37546.A0A1B0FEA8"/>
<dbReference type="InterPro" id="IPR015943">
    <property type="entry name" value="WD40/YVTN_repeat-like_dom_sf"/>
</dbReference>
<keyword evidence="11" id="KW-1185">Reference proteome</keyword>
<evidence type="ECO:0000313" key="11">
    <source>
        <dbReference type="Proteomes" id="UP000092444"/>
    </source>
</evidence>
<name>A0A1B0FEA8_GLOMM</name>
<dbReference type="Gene3D" id="2.130.10.10">
    <property type="entry name" value="YVTN repeat-like/Quinoprotein amine dehydrogenase"/>
    <property type="match status" value="1"/>
</dbReference>
<dbReference type="PANTHER" id="PTHR10709">
    <property type="entry name" value="ACTIN-RELATED PROTEIN 2/3 COMPLEX SUBUNIT 1"/>
    <property type="match status" value="1"/>
</dbReference>
<comment type="subcellular location">
    <subcellularLocation>
        <location evidence="1">Cytoplasm</location>
        <location evidence="1">Cytoskeleton</location>
    </subcellularLocation>
</comment>
<dbReference type="VEuPathDB" id="VectorBase:GMOY001938"/>
<dbReference type="InterPro" id="IPR001680">
    <property type="entry name" value="WD40_rpt"/>
</dbReference>
<dbReference type="AlphaFoldDB" id="A0A1B0FEA8"/>
<dbReference type="EnsemblMetazoa" id="GMOY001938-RA">
    <property type="protein sequence ID" value="GMOY001938-PA"/>
    <property type="gene ID" value="GMOY001938"/>
</dbReference>
<proteinExistence type="inferred from homology"/>
<evidence type="ECO:0000256" key="4">
    <source>
        <dbReference type="ARBA" id="ARBA00022574"/>
    </source>
</evidence>
<dbReference type="Pfam" id="PF00400">
    <property type="entry name" value="WD40"/>
    <property type="match status" value="1"/>
</dbReference>
<keyword evidence="3" id="KW-0963">Cytoplasm</keyword>
<dbReference type="InterPro" id="IPR036322">
    <property type="entry name" value="WD40_repeat_dom_sf"/>
</dbReference>
<accession>A0A1B0FEA8</accession>
<evidence type="ECO:0000256" key="1">
    <source>
        <dbReference type="ARBA" id="ARBA00004245"/>
    </source>
</evidence>
<sequence length="129" mass="14893">MGLQNVEADRREIVPRIADYFNQAFDLKAVEKIHDGKWKPTLVLLRVDRASTCVKWSPAENKFHVGSAARLISVCYFECENDWWVSTHIKKPIRSTVTSLDWHPNNILLVAGSTDYKVRVFSAYIKDKK</sequence>
<dbReference type="GO" id="GO:0051015">
    <property type="term" value="F:actin filament binding"/>
    <property type="evidence" value="ECO:0007669"/>
    <property type="project" value="TreeGrafter"/>
</dbReference>
<comment type="similarity">
    <text evidence="2">Belongs to the WD repeat ARPC1 family.</text>
</comment>
<organism evidence="10 11">
    <name type="scientific">Glossina morsitans morsitans</name>
    <name type="common">Savannah tsetse fly</name>
    <dbReference type="NCBI Taxonomy" id="37546"/>
    <lineage>
        <taxon>Eukaryota</taxon>
        <taxon>Metazoa</taxon>
        <taxon>Ecdysozoa</taxon>
        <taxon>Arthropoda</taxon>
        <taxon>Hexapoda</taxon>
        <taxon>Insecta</taxon>
        <taxon>Pterygota</taxon>
        <taxon>Neoptera</taxon>
        <taxon>Endopterygota</taxon>
        <taxon>Diptera</taxon>
        <taxon>Brachycera</taxon>
        <taxon>Muscomorpha</taxon>
        <taxon>Hippoboscoidea</taxon>
        <taxon>Glossinidae</taxon>
        <taxon>Glossina</taxon>
    </lineage>
</organism>
<evidence type="ECO:0000256" key="6">
    <source>
        <dbReference type="ARBA" id="ARBA00023203"/>
    </source>
</evidence>
<evidence type="ECO:0000313" key="10">
    <source>
        <dbReference type="EnsemblMetazoa" id="GMOY001938-PA"/>
    </source>
</evidence>
<evidence type="ECO:0000256" key="2">
    <source>
        <dbReference type="ARBA" id="ARBA00006260"/>
    </source>
</evidence>
<reference evidence="10" key="1">
    <citation type="submission" date="2020-05" db="UniProtKB">
        <authorList>
            <consortium name="EnsemblMetazoa"/>
        </authorList>
    </citation>
    <scope>IDENTIFICATION</scope>
    <source>
        <strain evidence="10">Yale</strain>
    </source>
</reference>
<dbReference type="PANTHER" id="PTHR10709:SF2">
    <property type="entry name" value="ACTIN-RELATED PROTEIN 2_3 COMPLEX SUBUNIT"/>
    <property type="match status" value="1"/>
</dbReference>
<keyword evidence="4" id="KW-0853">WD repeat</keyword>
<protein>
    <recommendedName>
        <fullName evidence="8">Arp2/3 complex 41 kDa subunit</fullName>
    </recommendedName>
    <alternativeName>
        <fullName evidence="9">p41-ARC</fullName>
    </alternativeName>
</protein>
<dbReference type="GO" id="GO:0034314">
    <property type="term" value="P:Arp2/3 complex-mediated actin nucleation"/>
    <property type="evidence" value="ECO:0007669"/>
    <property type="project" value="InterPro"/>
</dbReference>
<dbReference type="PhylomeDB" id="A0A1B0FEA8"/>
<dbReference type="EMBL" id="CCAG010018654">
    <property type="status" value="NOT_ANNOTATED_CDS"/>
    <property type="molecule type" value="Genomic_DNA"/>
</dbReference>
<evidence type="ECO:0000256" key="3">
    <source>
        <dbReference type="ARBA" id="ARBA00022490"/>
    </source>
</evidence>
<evidence type="ECO:0000256" key="9">
    <source>
        <dbReference type="ARBA" id="ARBA00041789"/>
    </source>
</evidence>
<keyword evidence="6" id="KW-0009">Actin-binding</keyword>
<dbReference type="InterPro" id="IPR017383">
    <property type="entry name" value="ARPC1"/>
</dbReference>
<keyword evidence="5" id="KW-0677">Repeat</keyword>
<dbReference type="GO" id="GO:0005885">
    <property type="term" value="C:Arp2/3 protein complex"/>
    <property type="evidence" value="ECO:0007669"/>
    <property type="project" value="InterPro"/>
</dbReference>
<evidence type="ECO:0000256" key="5">
    <source>
        <dbReference type="ARBA" id="ARBA00022737"/>
    </source>
</evidence>
<dbReference type="Proteomes" id="UP000092444">
    <property type="component" value="Unassembled WGS sequence"/>
</dbReference>
<evidence type="ECO:0000256" key="8">
    <source>
        <dbReference type="ARBA" id="ARBA00041244"/>
    </source>
</evidence>
<evidence type="ECO:0000256" key="7">
    <source>
        <dbReference type="ARBA" id="ARBA00023212"/>
    </source>
</evidence>
<keyword evidence="7" id="KW-0206">Cytoskeleton</keyword>
<dbReference type="EMBL" id="CCAG010018655">
    <property type="status" value="NOT_ANNOTATED_CDS"/>
    <property type="molecule type" value="Genomic_DNA"/>
</dbReference>
<dbReference type="SUPFAM" id="SSF50978">
    <property type="entry name" value="WD40 repeat-like"/>
    <property type="match status" value="1"/>
</dbReference>